<dbReference type="InterPro" id="IPR011990">
    <property type="entry name" value="TPR-like_helical_dom_sf"/>
</dbReference>
<evidence type="ECO:0000256" key="3">
    <source>
        <dbReference type="ARBA" id="ARBA00022737"/>
    </source>
</evidence>
<feature type="repeat" description="PPR" evidence="7">
    <location>
        <begin position="585"/>
        <end position="619"/>
    </location>
</feature>
<evidence type="ECO:0000256" key="7">
    <source>
        <dbReference type="PROSITE-ProRule" id="PRU00708"/>
    </source>
</evidence>
<dbReference type="GO" id="GO:0003729">
    <property type="term" value="F:mRNA binding"/>
    <property type="evidence" value="ECO:0007669"/>
    <property type="project" value="TreeGrafter"/>
</dbReference>
<dbReference type="SUPFAM" id="SSF81901">
    <property type="entry name" value="HCP-like"/>
    <property type="match status" value="1"/>
</dbReference>
<keyword evidence="11" id="KW-1185">Reference proteome</keyword>
<dbReference type="PROSITE" id="PS51375">
    <property type="entry name" value="PPR"/>
    <property type="match status" value="11"/>
</dbReference>
<evidence type="ECO:0000256" key="6">
    <source>
        <dbReference type="PROSITE-ProRule" id="PRU00175"/>
    </source>
</evidence>
<evidence type="ECO:0000313" key="11">
    <source>
        <dbReference type="Proteomes" id="UP000823749"/>
    </source>
</evidence>
<evidence type="ECO:0000259" key="9">
    <source>
        <dbReference type="PROSITE" id="PS51270"/>
    </source>
</evidence>
<dbReference type="InterPro" id="IPR018957">
    <property type="entry name" value="Znf_C3HC4_RING-type"/>
</dbReference>
<keyword evidence="4 6" id="KW-0863">Zinc-finger</keyword>
<dbReference type="CDD" id="cd16464">
    <property type="entry name" value="RING-H2_Pirh2-like"/>
    <property type="match status" value="1"/>
</dbReference>
<feature type="repeat" description="PPR" evidence="7">
    <location>
        <begin position="694"/>
        <end position="728"/>
    </location>
</feature>
<feature type="repeat" description="PPR" evidence="7">
    <location>
        <begin position="869"/>
        <end position="903"/>
    </location>
</feature>
<keyword evidence="2" id="KW-0479">Metal-binding</keyword>
<evidence type="ECO:0008006" key="12">
    <source>
        <dbReference type="Google" id="ProtNLM"/>
    </source>
</evidence>
<name>A0AAV6KSA5_9ERIC</name>
<dbReference type="InterPro" id="IPR013083">
    <property type="entry name" value="Znf_RING/FYVE/PHD"/>
</dbReference>
<dbReference type="InterPro" id="IPR002885">
    <property type="entry name" value="PPR_rpt"/>
</dbReference>
<dbReference type="SUPFAM" id="SSF57850">
    <property type="entry name" value="RING/U-box"/>
    <property type="match status" value="1"/>
</dbReference>
<feature type="repeat" description="PPR" evidence="7">
    <location>
        <begin position="515"/>
        <end position="549"/>
    </location>
</feature>
<dbReference type="SUPFAM" id="SSF161245">
    <property type="entry name" value="Zinc hairpin stack"/>
    <property type="match status" value="1"/>
</dbReference>
<feature type="repeat" description="PPR" evidence="7">
    <location>
        <begin position="659"/>
        <end position="693"/>
    </location>
</feature>
<dbReference type="Pfam" id="PF13041">
    <property type="entry name" value="PPR_2"/>
    <property type="match status" value="5"/>
</dbReference>
<dbReference type="InterPro" id="IPR017921">
    <property type="entry name" value="Znf_CTCHY"/>
</dbReference>
<dbReference type="Gene3D" id="3.30.40.10">
    <property type="entry name" value="Zinc/RING finger domain, C3HC4 (zinc finger)"/>
    <property type="match status" value="1"/>
</dbReference>
<dbReference type="NCBIfam" id="TIGR00756">
    <property type="entry name" value="PPR"/>
    <property type="match status" value="10"/>
</dbReference>
<evidence type="ECO:0000256" key="4">
    <source>
        <dbReference type="ARBA" id="ARBA00022771"/>
    </source>
</evidence>
<comment type="caution">
    <text evidence="10">The sequence shown here is derived from an EMBL/GenBank/DDBJ whole genome shotgun (WGS) entry which is preliminary data.</text>
</comment>
<feature type="repeat" description="PPR" evidence="7">
    <location>
        <begin position="729"/>
        <end position="763"/>
    </location>
</feature>
<evidence type="ECO:0000256" key="2">
    <source>
        <dbReference type="ARBA" id="ARBA00022723"/>
    </source>
</evidence>
<organism evidence="10 11">
    <name type="scientific">Rhododendron griersonianum</name>
    <dbReference type="NCBI Taxonomy" id="479676"/>
    <lineage>
        <taxon>Eukaryota</taxon>
        <taxon>Viridiplantae</taxon>
        <taxon>Streptophyta</taxon>
        <taxon>Embryophyta</taxon>
        <taxon>Tracheophyta</taxon>
        <taxon>Spermatophyta</taxon>
        <taxon>Magnoliopsida</taxon>
        <taxon>eudicotyledons</taxon>
        <taxon>Gunneridae</taxon>
        <taxon>Pentapetalae</taxon>
        <taxon>asterids</taxon>
        <taxon>Ericales</taxon>
        <taxon>Ericaceae</taxon>
        <taxon>Ericoideae</taxon>
        <taxon>Rhodoreae</taxon>
        <taxon>Rhododendron</taxon>
    </lineage>
</organism>
<feature type="repeat" description="PPR" evidence="7">
    <location>
        <begin position="550"/>
        <end position="584"/>
    </location>
</feature>
<evidence type="ECO:0000256" key="1">
    <source>
        <dbReference type="ARBA" id="ARBA00007626"/>
    </source>
</evidence>
<proteinExistence type="inferred from homology"/>
<dbReference type="Gene3D" id="1.25.40.10">
    <property type="entry name" value="Tetratricopeptide repeat domain"/>
    <property type="match status" value="6"/>
</dbReference>
<dbReference type="Pfam" id="PF12854">
    <property type="entry name" value="PPR_1"/>
    <property type="match status" value="1"/>
</dbReference>
<reference evidence="10" key="1">
    <citation type="submission" date="2020-08" db="EMBL/GenBank/DDBJ databases">
        <title>Plant Genome Project.</title>
        <authorList>
            <person name="Zhang R.-G."/>
        </authorList>
    </citation>
    <scope>NUCLEOTIDE SEQUENCE</scope>
    <source>
        <strain evidence="10">WSP0</strain>
        <tissue evidence="10">Leaf</tissue>
    </source>
</reference>
<evidence type="ECO:0000256" key="5">
    <source>
        <dbReference type="ARBA" id="ARBA00022833"/>
    </source>
</evidence>
<dbReference type="AlphaFoldDB" id="A0AAV6KSA5"/>
<accession>A0AAV6KSA5</accession>
<keyword evidence="5" id="KW-0862">Zinc</keyword>
<dbReference type="PROSITE" id="PS50089">
    <property type="entry name" value="ZF_RING_2"/>
    <property type="match status" value="1"/>
</dbReference>
<dbReference type="InterPro" id="IPR037275">
    <property type="entry name" value="Znf_CTCHY_sf"/>
</dbReference>
<evidence type="ECO:0000259" key="8">
    <source>
        <dbReference type="PROSITE" id="PS50089"/>
    </source>
</evidence>
<dbReference type="InterPro" id="IPR001841">
    <property type="entry name" value="Znf_RING"/>
</dbReference>
<feature type="repeat" description="PPR" evidence="7">
    <location>
        <begin position="764"/>
        <end position="798"/>
    </location>
</feature>
<dbReference type="GO" id="GO:0005737">
    <property type="term" value="C:cytoplasm"/>
    <property type="evidence" value="ECO:0007669"/>
    <property type="project" value="UniProtKB-ARBA"/>
</dbReference>
<dbReference type="PANTHER" id="PTHR47938">
    <property type="entry name" value="RESPIRATORY COMPLEX I CHAPERONE (CIA84), PUTATIVE (AFU_ORTHOLOGUE AFUA_2G06020)-RELATED"/>
    <property type="match status" value="1"/>
</dbReference>
<keyword evidence="3" id="KW-0677">Repeat</keyword>
<dbReference type="GO" id="GO:0008270">
    <property type="term" value="F:zinc ion binding"/>
    <property type="evidence" value="ECO:0007669"/>
    <property type="project" value="UniProtKB-KW"/>
</dbReference>
<sequence length="936" mass="106089">MEAFEFTLGDAEVCGHDVNVHGWDAKVCGHDVKPGPTLKLSACRITGIDCAGKSMLRNIFDRHELVRYDVKQVICSVCDTEQPKFIVNVTRWFLSVRIVESIWASIFVKCANSTMMILAKSSFIAMIVGSAGYLEKDFDLVGGRENFFHCKKCGSCYSVALRDNHSCVENSMRHHCPICYEYLFDSLKDTTVMKCGHTMHCECYHEMIKRDKFCCPICSRSIIDMSQTWKRIDDEIEATVMPEDYRYKKLALMLVPSLVGIEASQVSMSARVKRLDIGSAHALWIDWPGFVLFLQCIPLAMDVAAIFLGRKSRLSSMLYSLKALCSLKVMLKVFPSVHVYLALIFVDFQLLIASEESHIVLRLVNGGSQTLDFIKDFVGRIADVFCRKPNFDLVDQRISEHNGVLPCALQDMIETVGDQCQLRTKNWFSRRKGYNNERESQPVFNVLDTLLKDSLERLKTMRECITWGHMGSSFCSLEANYTQHVTIIRTLCLEGKLGAAIWLKNKMIHNDLVPDIITHNYIVNALCKAGELKKADWLVSEMLYWGPSPTCATYNTLMKGYCLVDNVDRALDLFSTMGNRGVLPNRVTCNVLVHALCKKGLLEDAVKLLEEILVDNCFDKERSNLITSTILMDGYFKSGDTMQALFLWNDMIQRGFQMDVTAYNVVIHGSCLSQDVTVAYQYLSEMLKSGFLPDVFTYNTLISALCKEGKTDEACYIHSVMSRLGVFPDQISYKMLITGLCVQGDVMKASEFLLSMLESSIVPEPVIWNAIIDGYGRTGDAKKALSIRDQMVEFGVLPNIFTYNILIHAHIKRGKIAEAYSLKKEMILNGLFPDLVTYNLLVGAACGIGDIRSALQLHDEILRRGYNPDIITYTELIKGYTLKGKLMEAEKLFAIMQRSGIPIDHVPFLILMKKYCKRRDLDRAFDLYQVWCKRDK</sequence>
<dbReference type="PANTHER" id="PTHR47938:SF35">
    <property type="entry name" value="PENTATRICOPEPTIDE REPEAT-CONTAINING PROTEIN 4, MITOCHONDRIAL-RELATED"/>
    <property type="match status" value="1"/>
</dbReference>
<dbReference type="Pfam" id="PF01535">
    <property type="entry name" value="PPR"/>
    <property type="match status" value="1"/>
</dbReference>
<feature type="domain" description="CTCHY-type" evidence="9">
    <location>
        <begin position="107"/>
        <end position="175"/>
    </location>
</feature>
<dbReference type="PROSITE" id="PS51270">
    <property type="entry name" value="ZF_CTCHY"/>
    <property type="match status" value="1"/>
</dbReference>
<feature type="repeat" description="PPR" evidence="7">
    <location>
        <begin position="834"/>
        <end position="868"/>
    </location>
</feature>
<feature type="domain" description="RING-type" evidence="8">
    <location>
        <begin position="176"/>
        <end position="219"/>
    </location>
</feature>
<dbReference type="EMBL" id="JACTNZ010000004">
    <property type="protein sequence ID" value="KAG5554943.1"/>
    <property type="molecule type" value="Genomic_DNA"/>
</dbReference>
<gene>
    <name evidence="10" type="ORF">RHGRI_012485</name>
</gene>
<feature type="repeat" description="PPR" evidence="7">
    <location>
        <begin position="799"/>
        <end position="833"/>
    </location>
</feature>
<evidence type="ECO:0000313" key="10">
    <source>
        <dbReference type="EMBL" id="KAG5554943.1"/>
    </source>
</evidence>
<dbReference type="SMART" id="SM00184">
    <property type="entry name" value="RING"/>
    <property type="match status" value="1"/>
</dbReference>
<dbReference type="Proteomes" id="UP000823749">
    <property type="component" value="Chromosome 4"/>
</dbReference>
<protein>
    <recommendedName>
        <fullName evidence="12">RING-type domain-containing protein</fullName>
    </recommendedName>
</protein>
<dbReference type="Pfam" id="PF00097">
    <property type="entry name" value="zf-C3HC4"/>
    <property type="match status" value="1"/>
</dbReference>
<feature type="repeat" description="PPR" evidence="7">
    <location>
        <begin position="624"/>
        <end position="658"/>
    </location>
</feature>
<comment type="similarity">
    <text evidence="1">Belongs to the PPR family. P subfamily.</text>
</comment>